<dbReference type="InterPro" id="IPR004254">
    <property type="entry name" value="AdipoR/HlyIII-related"/>
</dbReference>
<dbReference type="EMBL" id="JAAAID010001510">
    <property type="protein sequence ID" value="KAG0009742.1"/>
    <property type="molecule type" value="Genomic_DNA"/>
</dbReference>
<feature type="compositionally biased region" description="Low complexity" evidence="7">
    <location>
        <begin position="13"/>
        <end position="22"/>
    </location>
</feature>
<keyword evidence="4 8" id="KW-1133">Transmembrane helix</keyword>
<dbReference type="AlphaFoldDB" id="A0A9P6MQA2"/>
<reference evidence="9" key="1">
    <citation type="journal article" date="2020" name="Fungal Divers.">
        <title>Resolving the Mortierellaceae phylogeny through synthesis of multi-gene phylogenetics and phylogenomics.</title>
        <authorList>
            <person name="Vandepol N."/>
            <person name="Liber J."/>
            <person name="Desiro A."/>
            <person name="Na H."/>
            <person name="Kennedy M."/>
            <person name="Barry K."/>
            <person name="Grigoriev I.V."/>
            <person name="Miller A.N."/>
            <person name="O'Donnell K."/>
            <person name="Stajich J.E."/>
            <person name="Bonito G."/>
        </authorList>
    </citation>
    <scope>NUCLEOTIDE SEQUENCE</scope>
    <source>
        <strain evidence="9">NRRL 2769</strain>
    </source>
</reference>
<feature type="transmembrane region" description="Helical" evidence="8">
    <location>
        <begin position="196"/>
        <end position="217"/>
    </location>
</feature>
<comment type="caution">
    <text evidence="9">The sequence shown here is derived from an EMBL/GenBank/DDBJ whole genome shotgun (WGS) entry which is preliminary data.</text>
</comment>
<protein>
    <recommendedName>
        <fullName evidence="11">Hemolysin-iii channel protein</fullName>
    </recommendedName>
</protein>
<feature type="compositionally biased region" description="Polar residues" evidence="7">
    <location>
        <begin position="1"/>
        <end position="12"/>
    </location>
</feature>
<evidence type="ECO:0000256" key="8">
    <source>
        <dbReference type="SAM" id="Phobius"/>
    </source>
</evidence>
<dbReference type="GO" id="GO:0046872">
    <property type="term" value="F:metal ion binding"/>
    <property type="evidence" value="ECO:0007669"/>
    <property type="project" value="UniProtKB-KW"/>
</dbReference>
<feature type="transmembrane region" description="Helical" evidence="8">
    <location>
        <begin position="161"/>
        <end position="184"/>
    </location>
</feature>
<dbReference type="Proteomes" id="UP000703661">
    <property type="component" value="Unassembled WGS sequence"/>
</dbReference>
<evidence type="ECO:0000256" key="3">
    <source>
        <dbReference type="ARBA" id="ARBA00022692"/>
    </source>
</evidence>
<dbReference type="PANTHER" id="PTHR20855:SF52">
    <property type="entry name" value="ADIPONECTIN RECEPTOR PROTEIN"/>
    <property type="match status" value="1"/>
</dbReference>
<accession>A0A9P6MQA2</accession>
<feature type="compositionally biased region" description="Basic residues" evidence="7">
    <location>
        <begin position="37"/>
        <end position="52"/>
    </location>
</feature>
<dbReference type="PANTHER" id="PTHR20855">
    <property type="entry name" value="ADIPOR/PROGESTIN RECEPTOR-RELATED"/>
    <property type="match status" value="1"/>
</dbReference>
<dbReference type="GO" id="GO:0016020">
    <property type="term" value="C:membrane"/>
    <property type="evidence" value="ECO:0007669"/>
    <property type="project" value="UniProtKB-SubCell"/>
</dbReference>
<evidence type="ECO:0000256" key="6">
    <source>
        <dbReference type="PIRSR" id="PIRSR604254-1"/>
    </source>
</evidence>
<evidence type="ECO:0000256" key="4">
    <source>
        <dbReference type="ARBA" id="ARBA00022989"/>
    </source>
</evidence>
<dbReference type="Pfam" id="PF03006">
    <property type="entry name" value="HlyIII"/>
    <property type="match status" value="2"/>
</dbReference>
<evidence type="ECO:0000256" key="2">
    <source>
        <dbReference type="ARBA" id="ARBA00007018"/>
    </source>
</evidence>
<dbReference type="GO" id="GO:0006882">
    <property type="term" value="P:intracellular zinc ion homeostasis"/>
    <property type="evidence" value="ECO:0007669"/>
    <property type="project" value="TreeGrafter"/>
</dbReference>
<gene>
    <name evidence="9" type="ORF">BGZ80_002116</name>
</gene>
<feature type="binding site" evidence="6">
    <location>
        <position position="305"/>
    </location>
    <ligand>
        <name>Zn(2+)</name>
        <dbReference type="ChEBI" id="CHEBI:29105"/>
    </ligand>
</feature>
<keyword evidence="6" id="KW-0479">Metal-binding</keyword>
<feature type="binding site" evidence="6">
    <location>
        <position position="309"/>
    </location>
    <ligand>
        <name>Zn(2+)</name>
        <dbReference type="ChEBI" id="CHEBI:29105"/>
    </ligand>
</feature>
<feature type="region of interest" description="Disordered" evidence="7">
    <location>
        <begin position="1"/>
        <end position="22"/>
    </location>
</feature>
<comment type="subcellular location">
    <subcellularLocation>
        <location evidence="1">Membrane</location>
        <topology evidence="1">Multi-pass membrane protein</topology>
    </subcellularLocation>
</comment>
<evidence type="ECO:0000256" key="7">
    <source>
        <dbReference type="SAM" id="MobiDB-lite"/>
    </source>
</evidence>
<evidence type="ECO:0000256" key="1">
    <source>
        <dbReference type="ARBA" id="ARBA00004141"/>
    </source>
</evidence>
<sequence>MKSCSSPTLSRASSTTNVSKTTTVLDTPHAITDLHHSHSHHSHRSRRSYLTHHHTDSDATKEGTLKDSLYALSEKDSSDPVHILPLESGDFSDEDLKKGHHQDLEESGLEDVDLGWICTWDDLPQWMRDNPAIVTGYRRATYSYYKCIRSLWFLHNETVNIWSHLLGAVAFIIIAPIAYFKFLAVHEAIKWTDISVMYAFLVGAIICLSMSASFHTFSCHSEKERFQVPQFRWVRAGLFLSLGLSGLAPIIHATVLYGFPLAQKAAALNYMFCMGAAYVFGVLIYGSRTPECFFPGKFDNFGASHQIFHTCVLIGCAFHLVGVTKAMAFWHNTDPYCTVPLDQLKAMFD</sequence>
<name>A0A9P6MQA2_9FUNG</name>
<organism evidence="9 10">
    <name type="scientific">Entomortierella chlamydospora</name>
    <dbReference type="NCBI Taxonomy" id="101097"/>
    <lineage>
        <taxon>Eukaryota</taxon>
        <taxon>Fungi</taxon>
        <taxon>Fungi incertae sedis</taxon>
        <taxon>Mucoromycota</taxon>
        <taxon>Mortierellomycotina</taxon>
        <taxon>Mortierellomycetes</taxon>
        <taxon>Mortierellales</taxon>
        <taxon>Mortierellaceae</taxon>
        <taxon>Entomortierella</taxon>
    </lineage>
</organism>
<feature type="transmembrane region" description="Helical" evidence="8">
    <location>
        <begin position="306"/>
        <end position="323"/>
    </location>
</feature>
<keyword evidence="5 8" id="KW-0472">Membrane</keyword>
<dbReference type="GO" id="GO:0038023">
    <property type="term" value="F:signaling receptor activity"/>
    <property type="evidence" value="ECO:0007669"/>
    <property type="project" value="TreeGrafter"/>
</dbReference>
<evidence type="ECO:0000313" key="9">
    <source>
        <dbReference type="EMBL" id="KAG0009742.1"/>
    </source>
</evidence>
<keyword evidence="6" id="KW-0862">Zinc</keyword>
<feature type="transmembrane region" description="Helical" evidence="8">
    <location>
        <begin position="237"/>
        <end position="259"/>
    </location>
</feature>
<feature type="binding site" evidence="6">
    <location>
        <position position="215"/>
    </location>
    <ligand>
        <name>Zn(2+)</name>
        <dbReference type="ChEBI" id="CHEBI:29105"/>
    </ligand>
</feature>
<evidence type="ECO:0000256" key="5">
    <source>
        <dbReference type="ARBA" id="ARBA00023136"/>
    </source>
</evidence>
<feature type="transmembrane region" description="Helical" evidence="8">
    <location>
        <begin position="266"/>
        <end position="286"/>
    </location>
</feature>
<evidence type="ECO:0008006" key="11">
    <source>
        <dbReference type="Google" id="ProtNLM"/>
    </source>
</evidence>
<evidence type="ECO:0000313" key="10">
    <source>
        <dbReference type="Proteomes" id="UP000703661"/>
    </source>
</evidence>
<keyword evidence="10" id="KW-1185">Reference proteome</keyword>
<feature type="region of interest" description="Disordered" evidence="7">
    <location>
        <begin position="34"/>
        <end position="60"/>
    </location>
</feature>
<keyword evidence="3 8" id="KW-0812">Transmembrane</keyword>
<proteinExistence type="inferred from homology"/>
<comment type="similarity">
    <text evidence="2">Belongs to the ADIPOR family.</text>
</comment>